<feature type="region of interest" description="Disordered" evidence="1">
    <location>
        <begin position="307"/>
        <end position="350"/>
    </location>
</feature>
<evidence type="ECO:0000256" key="1">
    <source>
        <dbReference type="SAM" id="MobiDB-lite"/>
    </source>
</evidence>
<evidence type="ECO:0000313" key="2">
    <source>
        <dbReference type="EMBL" id="CEM42938.1"/>
    </source>
</evidence>
<dbReference type="AlphaFoldDB" id="A0A0G4HGA8"/>
<name>A0A0G4HGA8_9ALVE</name>
<dbReference type="EMBL" id="CDMZ01002569">
    <property type="protein sequence ID" value="CEM42938.1"/>
    <property type="molecule type" value="Genomic_DNA"/>
</dbReference>
<accession>A0A0G4HGA8</accession>
<dbReference type="VEuPathDB" id="CryptoDB:Cvel_27152"/>
<sequence>MESMTLAVHNVNGQLKLVIRGGYYIKNWLKREGAGWKVEGAPPNTWVVPTILFTQLRSRSPALPNLLSQHNVPLFIRYRVRANGIPEIHGFTQYMSREMGSPMRLYTLDISRAGQIEYESLIQRLKDTFYENGDRLWDDIYRYHASIQAVAGEPPSPGDLDATYIFIRFSNSSECALWNQRARVIWFEDAPDAPGHSLTKNMGVKEFLQMMDPEAAQTQFDLDFGKQTSIEPDYFVAGNRERLARELSRHRDLGASVTYPPGGLEAAQISDKLLLQSTLDVMSSGVSGRRLRVVGPCLHVGGGEEGNFKGGRAGTEGLAPPRGLGGEAWTQDESVLAGERGGEGGDLNSE</sequence>
<protein>
    <submittedName>
        <fullName evidence="2">Uncharacterized protein</fullName>
    </submittedName>
</protein>
<proteinExistence type="predicted"/>
<gene>
    <name evidence="2" type="ORF">Cvel_27152</name>
</gene>
<reference evidence="2" key="1">
    <citation type="submission" date="2014-11" db="EMBL/GenBank/DDBJ databases">
        <authorList>
            <person name="Otto D Thomas"/>
            <person name="Naeem Raeece"/>
        </authorList>
    </citation>
    <scope>NUCLEOTIDE SEQUENCE</scope>
</reference>
<organism evidence="2">
    <name type="scientific">Chromera velia CCMP2878</name>
    <dbReference type="NCBI Taxonomy" id="1169474"/>
    <lineage>
        <taxon>Eukaryota</taxon>
        <taxon>Sar</taxon>
        <taxon>Alveolata</taxon>
        <taxon>Colpodellida</taxon>
        <taxon>Chromeraceae</taxon>
        <taxon>Chromera</taxon>
    </lineage>
</organism>